<feature type="domain" description="Response regulatory" evidence="4">
    <location>
        <begin position="532"/>
        <end position="652"/>
    </location>
</feature>
<reference evidence="5 6" key="1">
    <citation type="journal article" date="2008" name="Nature">
        <title>The Phaeodactylum genome reveals the evolutionary history of diatom genomes.</title>
        <authorList>
            <person name="Bowler C."/>
            <person name="Allen A.E."/>
            <person name="Badger J.H."/>
            <person name="Grimwood J."/>
            <person name="Jabbari K."/>
            <person name="Kuo A."/>
            <person name="Maheswari U."/>
            <person name="Martens C."/>
            <person name="Maumus F."/>
            <person name="Otillar R.P."/>
            <person name="Rayko E."/>
            <person name="Salamov A."/>
            <person name="Vandepoele K."/>
            <person name="Beszteri B."/>
            <person name="Gruber A."/>
            <person name="Heijde M."/>
            <person name="Katinka M."/>
            <person name="Mock T."/>
            <person name="Valentin K."/>
            <person name="Verret F."/>
            <person name="Berges J.A."/>
            <person name="Brownlee C."/>
            <person name="Cadoret J.P."/>
            <person name="Chiovitti A."/>
            <person name="Choi C.J."/>
            <person name="Coesel S."/>
            <person name="De Martino A."/>
            <person name="Detter J.C."/>
            <person name="Durkin C."/>
            <person name="Falciatore A."/>
            <person name="Fournet J."/>
            <person name="Haruta M."/>
            <person name="Huysman M.J."/>
            <person name="Jenkins B.D."/>
            <person name="Jiroutova K."/>
            <person name="Jorgensen R.E."/>
            <person name="Joubert Y."/>
            <person name="Kaplan A."/>
            <person name="Kroger N."/>
            <person name="Kroth P.G."/>
            <person name="La Roche J."/>
            <person name="Lindquist E."/>
            <person name="Lommer M."/>
            <person name="Martin-Jezequel V."/>
            <person name="Lopez P.J."/>
            <person name="Lucas S."/>
            <person name="Mangogna M."/>
            <person name="McGinnis K."/>
            <person name="Medlin L.K."/>
            <person name="Montsant A."/>
            <person name="Oudot-Le Secq M.P."/>
            <person name="Napoli C."/>
            <person name="Obornik M."/>
            <person name="Parker M.S."/>
            <person name="Petit J.L."/>
            <person name="Porcel B.M."/>
            <person name="Poulsen N."/>
            <person name="Robison M."/>
            <person name="Rychlewski L."/>
            <person name="Rynearson T.A."/>
            <person name="Schmutz J."/>
            <person name="Shapiro H."/>
            <person name="Siaut M."/>
            <person name="Stanley M."/>
            <person name="Sussman M.R."/>
            <person name="Taylor A.R."/>
            <person name="Vardi A."/>
            <person name="von Dassow P."/>
            <person name="Vyverman W."/>
            <person name="Willis A."/>
            <person name="Wyrwicz L.S."/>
            <person name="Rokhsar D.S."/>
            <person name="Weissenbach J."/>
            <person name="Armbrust E.V."/>
            <person name="Green B.R."/>
            <person name="Van de Peer Y."/>
            <person name="Grigoriev I.V."/>
        </authorList>
    </citation>
    <scope>NUCLEOTIDE SEQUENCE [LARGE SCALE GENOMIC DNA]</scope>
    <source>
        <strain evidence="5 6">CCAP 1055/1</strain>
    </source>
</reference>
<dbReference type="InterPro" id="IPR003018">
    <property type="entry name" value="GAF"/>
</dbReference>
<protein>
    <submittedName>
        <fullName evidence="5">Light histidine kinase</fullName>
    </submittedName>
</protein>
<dbReference type="Pfam" id="PF00072">
    <property type="entry name" value="Response_reg"/>
    <property type="match status" value="1"/>
</dbReference>
<evidence type="ECO:0000256" key="2">
    <source>
        <dbReference type="ARBA" id="ARBA00022777"/>
    </source>
</evidence>
<dbReference type="SUPFAM" id="SSF55781">
    <property type="entry name" value="GAF domain-like"/>
    <property type="match status" value="1"/>
</dbReference>
<sequence>MSHSQTTPASNKGVSVMEFRTEEALLKHLIDDIESIPSDPSLEQLCSKAKTSISKTPFWILSAPDEDHTKSKSVEDEFRRLQTLKSYNVLDEMFDEDLDRLTAMASRMFDVPIALVSLVDLGRIWCISNRGLGEVRQIPRKDSFCAHAVLSNSKSFIVPDASKDSRFSTNPLVTEGGIRFYGGAPLETPENYRIGNFCLLGTKPRPEGLSEAELMTLVDFAAMAVKVLVDRRYRRDTEIKQDLIVAHTAHDLITPLTGLQMSLNLLNEDVSLTSKMDDEQQELLSTAIVCTDIMSRFCHVTLADLKKVDPPAVTMTSECSLSHSNCHVKDLFRCLHQTIAPLSKKVPIVFSMETSLMNLVACDGLALFRFALSLLSAACDRTKRGSISLRLFTLKEESTIAIECEDTATSLLAKDVNLLFDNSPDVCGLTDPALGGIQFAISLAHSIGSSCGVRGRSLVDDQQDSDSVDGSVFWFHLPASFDGDYWNENSEITGEVASRAKGKYFTFDGYRAPMFAQRRLFGFFLGLKLLRRALVIDDSLVVRKTLVRGLSSLGYEVETASDGMEGLNALKKRIYSVCLCDFLMPIMDGLDCVQQYRVWEAEYRFSHRQIIVGISAHATKKDSNIARQIGMDDYMAKPITIKMLKDLDESDLVRHATTQNQNLTSLKEDTAGIELPRKRALSVGSKYVPVPRLMKSKFTLPKVKRNELIDHPRCLIAKLGSIDGSSDLTQLFTRSGWQCEVASNEAELSLMLRNRNWDAVLIDDCMFERNQTCILEFRVWETKNRINRQRNLFLHFAIAQQTTKLAMETMFLLAPEGFDGAIQIPLLWDDFVSIFKSMNSDTRTMSIITR</sequence>
<dbReference type="InterPro" id="IPR001789">
    <property type="entry name" value="Sig_transdc_resp-reg_receiver"/>
</dbReference>
<dbReference type="AlphaFoldDB" id="B7FUD4"/>
<dbReference type="Gene3D" id="3.40.50.2300">
    <property type="match status" value="1"/>
</dbReference>
<dbReference type="InterPro" id="IPR029016">
    <property type="entry name" value="GAF-like_dom_sf"/>
</dbReference>
<feature type="modified residue" description="4-aspartylphosphate" evidence="3">
    <location>
        <position position="581"/>
    </location>
</feature>
<evidence type="ECO:0000313" key="6">
    <source>
        <dbReference type="Proteomes" id="UP000000759"/>
    </source>
</evidence>
<dbReference type="EMBL" id="CM000607">
    <property type="protein sequence ID" value="EEC49968.1"/>
    <property type="molecule type" value="Genomic_DNA"/>
</dbReference>
<gene>
    <name evidence="5" type="primary">LHK</name>
    <name evidence="5" type="ORF">PHATRDRAFT_44514</name>
</gene>
<keyword evidence="2 5" id="KW-0418">Kinase</keyword>
<dbReference type="InParanoid" id="B7FUD4"/>
<dbReference type="eggNOG" id="KOG0519">
    <property type="taxonomic scope" value="Eukaryota"/>
</dbReference>
<dbReference type="GeneID" id="7197731"/>
<dbReference type="InterPro" id="IPR036097">
    <property type="entry name" value="HisK_dim/P_sf"/>
</dbReference>
<keyword evidence="1" id="KW-0808">Transferase</keyword>
<dbReference type="PANTHER" id="PTHR43102:SF2">
    <property type="entry name" value="GAF DOMAIN-CONTAINING PROTEIN"/>
    <property type="match status" value="1"/>
</dbReference>
<dbReference type="Gene3D" id="3.30.450.40">
    <property type="match status" value="1"/>
</dbReference>
<dbReference type="Gene3D" id="1.10.287.130">
    <property type="match status" value="1"/>
</dbReference>
<dbReference type="PaxDb" id="2850-Phatr5951"/>
<dbReference type="PROSITE" id="PS50110">
    <property type="entry name" value="RESPONSE_REGULATORY"/>
    <property type="match status" value="1"/>
</dbReference>
<name>B7FUD4_PHATC</name>
<dbReference type="InterPro" id="IPR011006">
    <property type="entry name" value="CheY-like_superfamily"/>
</dbReference>
<evidence type="ECO:0000259" key="4">
    <source>
        <dbReference type="PROSITE" id="PS50110"/>
    </source>
</evidence>
<evidence type="ECO:0000256" key="1">
    <source>
        <dbReference type="ARBA" id="ARBA00022679"/>
    </source>
</evidence>
<dbReference type="CDD" id="cd17546">
    <property type="entry name" value="REC_hyHK_CKI1_RcsC-like"/>
    <property type="match status" value="1"/>
</dbReference>
<dbReference type="Pfam" id="PF00512">
    <property type="entry name" value="HisKA"/>
    <property type="match status" value="1"/>
</dbReference>
<dbReference type="RefSeq" id="XP_002178303.1">
    <property type="nucleotide sequence ID" value="XM_002178267.1"/>
</dbReference>
<dbReference type="SUPFAM" id="SSF47384">
    <property type="entry name" value="Homodimeric domain of signal transducing histidine kinase"/>
    <property type="match status" value="1"/>
</dbReference>
<dbReference type="Pfam" id="PF01590">
    <property type="entry name" value="GAF"/>
    <property type="match status" value="1"/>
</dbReference>
<dbReference type="OrthoDB" id="303614at2759"/>
<evidence type="ECO:0000256" key="3">
    <source>
        <dbReference type="PROSITE-ProRule" id="PRU00169"/>
    </source>
</evidence>
<keyword evidence="6" id="KW-1185">Reference proteome</keyword>
<dbReference type="PANTHER" id="PTHR43102">
    <property type="entry name" value="SLR1143 PROTEIN"/>
    <property type="match status" value="1"/>
</dbReference>
<accession>B7FUD4</accession>
<keyword evidence="3" id="KW-0597">Phosphoprotein</keyword>
<dbReference type="Proteomes" id="UP000000759">
    <property type="component" value="Chromosome 4"/>
</dbReference>
<organism evidence="5 6">
    <name type="scientific">Phaeodactylum tricornutum (strain CCAP 1055/1)</name>
    <dbReference type="NCBI Taxonomy" id="556484"/>
    <lineage>
        <taxon>Eukaryota</taxon>
        <taxon>Sar</taxon>
        <taxon>Stramenopiles</taxon>
        <taxon>Ochrophyta</taxon>
        <taxon>Bacillariophyta</taxon>
        <taxon>Bacillariophyceae</taxon>
        <taxon>Bacillariophycidae</taxon>
        <taxon>Naviculales</taxon>
        <taxon>Phaeodactylaceae</taxon>
        <taxon>Phaeodactylum</taxon>
    </lineage>
</organism>
<dbReference type="CDD" id="cd00082">
    <property type="entry name" value="HisKA"/>
    <property type="match status" value="1"/>
</dbReference>
<dbReference type="SUPFAM" id="SSF52172">
    <property type="entry name" value="CheY-like"/>
    <property type="match status" value="1"/>
</dbReference>
<evidence type="ECO:0000313" key="5">
    <source>
        <dbReference type="EMBL" id="EEC49968.1"/>
    </source>
</evidence>
<dbReference type="InterPro" id="IPR003661">
    <property type="entry name" value="HisK_dim/P_dom"/>
</dbReference>
<reference evidence="6" key="2">
    <citation type="submission" date="2008-08" db="EMBL/GenBank/DDBJ databases">
        <authorList>
            <consortium name="Diatom Consortium"/>
            <person name="Grigoriev I."/>
            <person name="Grimwood J."/>
            <person name="Kuo A."/>
            <person name="Otillar R.P."/>
            <person name="Salamov A."/>
            <person name="Detter J.C."/>
            <person name="Lindquist E."/>
            <person name="Shapiro H."/>
            <person name="Lucas S."/>
            <person name="Glavina del Rio T."/>
            <person name="Pitluck S."/>
            <person name="Rokhsar D."/>
            <person name="Bowler C."/>
        </authorList>
    </citation>
    <scope>GENOME REANNOTATION</scope>
    <source>
        <strain evidence="6">CCAP 1055/1</strain>
    </source>
</reference>
<proteinExistence type="predicted"/>
<dbReference type="SMART" id="SM00448">
    <property type="entry name" value="REC"/>
    <property type="match status" value="1"/>
</dbReference>
<dbReference type="GO" id="GO:0000155">
    <property type="term" value="F:phosphorelay sensor kinase activity"/>
    <property type="evidence" value="ECO:0007669"/>
    <property type="project" value="InterPro"/>
</dbReference>
<dbReference type="KEGG" id="pti:PHATRDRAFT_44514"/>